<evidence type="ECO:0000256" key="1">
    <source>
        <dbReference type="SAM" id="SignalP"/>
    </source>
</evidence>
<dbReference type="EMBL" id="GHWJ01010438">
    <property type="protein sequence ID" value="NOV43175.1"/>
    <property type="molecule type" value="Transcribed_RNA"/>
</dbReference>
<keyword evidence="1" id="KW-0732">Signal</keyword>
<evidence type="ECO:0000313" key="2">
    <source>
        <dbReference type="EMBL" id="NOV43175.1"/>
    </source>
</evidence>
<proteinExistence type="predicted"/>
<reference evidence="2" key="1">
    <citation type="submission" date="2019-09" db="EMBL/GenBank/DDBJ databases">
        <title>Organ-specific transcriptomic study of the physiology of the cattle tick, Rhipicephalus microplus.</title>
        <authorList>
            <person name="Tirloni L."/>
            <person name="Braz G."/>
            <person name="Gandara A.C.P."/>
            <person name="Sabadin G.A."/>
            <person name="da Silva R.M."/>
            <person name="Guizzo M.G."/>
            <person name="Machado J.A."/>
            <person name="Costa E.P."/>
            <person name="Gomes H.F."/>
            <person name="Moraes J."/>
            <person name="Mota M.B.S."/>
            <person name="Mesquita R.D."/>
            <person name="Alvarenga P.H."/>
            <person name="Alves F."/>
            <person name="Seixas A."/>
            <person name="da Fonseca R.N."/>
            <person name="Fogaca A."/>
            <person name="Logullo C."/>
            <person name="Tanaka A."/>
            <person name="Daffre S."/>
            <person name="Termignoni C."/>
            <person name="Vaz I.S.Jr."/>
            <person name="Oliveira P.L."/>
            <person name="Ribeiro J.M."/>
        </authorList>
    </citation>
    <scope>NUCLEOTIDE SEQUENCE</scope>
    <source>
        <strain evidence="2">Porto Alegre</strain>
    </source>
</reference>
<feature type="chain" id="PRO_5026753535" evidence="1">
    <location>
        <begin position="21"/>
        <end position="83"/>
    </location>
</feature>
<name>A0A6M2DAK5_RHIMP</name>
<feature type="signal peptide" evidence="1">
    <location>
        <begin position="1"/>
        <end position="20"/>
    </location>
</feature>
<accession>A0A6M2DAK5</accession>
<dbReference type="AlphaFoldDB" id="A0A6M2DAK5"/>
<protein>
    <submittedName>
        <fullName evidence="2">Putative secreted protein</fullName>
    </submittedName>
</protein>
<sequence>MTSLALHLTIKIFFLSQLCALHSTFKRIICTHGDYPAITETPHNVTKSAQINNMSQKFIYLVKTFLIINEENEGHMSLSWTSH</sequence>
<organism evidence="2">
    <name type="scientific">Rhipicephalus microplus</name>
    <name type="common">Cattle tick</name>
    <name type="synonym">Boophilus microplus</name>
    <dbReference type="NCBI Taxonomy" id="6941"/>
    <lineage>
        <taxon>Eukaryota</taxon>
        <taxon>Metazoa</taxon>
        <taxon>Ecdysozoa</taxon>
        <taxon>Arthropoda</taxon>
        <taxon>Chelicerata</taxon>
        <taxon>Arachnida</taxon>
        <taxon>Acari</taxon>
        <taxon>Parasitiformes</taxon>
        <taxon>Ixodida</taxon>
        <taxon>Ixodoidea</taxon>
        <taxon>Ixodidae</taxon>
        <taxon>Rhipicephalinae</taxon>
        <taxon>Rhipicephalus</taxon>
        <taxon>Boophilus</taxon>
    </lineage>
</organism>